<protein>
    <submittedName>
        <fullName evidence="1">Lecithin:cholesterol acyltransferase</fullName>
    </submittedName>
</protein>
<dbReference type="AlphaFoldDB" id="A0A072TER8"/>
<evidence type="ECO:0000313" key="2">
    <source>
        <dbReference type="EnsemblPlants" id="KEH15528"/>
    </source>
</evidence>
<keyword evidence="3" id="KW-1185">Reference proteome</keyword>
<dbReference type="Pfam" id="PF02450">
    <property type="entry name" value="LCAT"/>
    <property type="match status" value="1"/>
</dbReference>
<reference evidence="1 3" key="2">
    <citation type="journal article" date="2014" name="BMC Genomics">
        <title>An improved genome release (version Mt4.0) for the model legume Medicago truncatula.</title>
        <authorList>
            <person name="Tang H."/>
            <person name="Krishnakumar V."/>
            <person name="Bidwell S."/>
            <person name="Rosen B."/>
            <person name="Chan A."/>
            <person name="Zhou S."/>
            <person name="Gentzbittel L."/>
            <person name="Childs K.L."/>
            <person name="Yandell M."/>
            <person name="Gundlach H."/>
            <person name="Mayer K.F."/>
            <person name="Schwartz D.C."/>
            <person name="Town C.D."/>
        </authorList>
    </citation>
    <scope>GENOME REANNOTATION</scope>
    <source>
        <strain evidence="1">A17</strain>
        <strain evidence="2 3">cv. Jemalong A17</strain>
    </source>
</reference>
<evidence type="ECO:0000313" key="3">
    <source>
        <dbReference type="Proteomes" id="UP000002051"/>
    </source>
</evidence>
<evidence type="ECO:0000313" key="1">
    <source>
        <dbReference type="EMBL" id="KEH15528.1"/>
    </source>
</evidence>
<dbReference type="GO" id="GO:0008374">
    <property type="term" value="F:O-acyltransferase activity"/>
    <property type="evidence" value="ECO:0007669"/>
    <property type="project" value="InterPro"/>
</dbReference>
<dbReference type="InterPro" id="IPR003386">
    <property type="entry name" value="LACT/PDAT_acylTrfase"/>
</dbReference>
<sequence length="398" mass="42901">VILLPGVMGSELFSGHEMIWPGSVSELLLPYQKMEQLLDPALTVGDVIRSVSFSTQYASLITALGTCGFVEAGEQPTLVVCPYDWRKDNALAAQRLADRVMSLRMSHGEGLVINLVAHSMGGLVSRYFLESGQFSEATHPGFGNVRRLITIGTPHRGAPVALHAVMGQVKRLFLSASQVRQIASDTRFPALYQLVPPPTEPFLWDSNPASRLAPKSPHDPGVAAMLGLSAPNLANAAAFHAALDVARRPKGVDYFCFVGTRQRTISNVRHDFANAADTMPKLVEAEDGGDGTVPSWSASFAGMQQMLVGGDHAGLYKPREVLMTIASLLGKPGVLAAMPVRDDIRLSLHDEVAAPKQVLALALFLSRRAKLDAELVIRKRTESDGKSLEPPVEISRSP</sequence>
<proteinExistence type="predicted"/>
<feature type="non-terminal residue" evidence="1">
    <location>
        <position position="1"/>
    </location>
</feature>
<dbReference type="HOGENOM" id="CLU_595548_0_0_1"/>
<dbReference type="STRING" id="3880.A0A072TER8"/>
<dbReference type="PANTHER" id="PTHR11440">
    <property type="entry name" value="LECITHIN-CHOLESTEROL ACYLTRANSFERASE-RELATED"/>
    <property type="match status" value="1"/>
</dbReference>
<dbReference type="InterPro" id="IPR029058">
    <property type="entry name" value="AB_hydrolase_fold"/>
</dbReference>
<dbReference type="EnsemblPlants" id="KEH15528">
    <property type="protein sequence ID" value="KEH15528"/>
    <property type="gene ID" value="MTR_0875s0010"/>
</dbReference>
<organism evidence="1 3">
    <name type="scientific">Medicago truncatula</name>
    <name type="common">Barrel medic</name>
    <name type="synonym">Medicago tribuloides</name>
    <dbReference type="NCBI Taxonomy" id="3880"/>
    <lineage>
        <taxon>Eukaryota</taxon>
        <taxon>Viridiplantae</taxon>
        <taxon>Streptophyta</taxon>
        <taxon>Embryophyta</taxon>
        <taxon>Tracheophyta</taxon>
        <taxon>Spermatophyta</taxon>
        <taxon>Magnoliopsida</taxon>
        <taxon>eudicotyledons</taxon>
        <taxon>Gunneridae</taxon>
        <taxon>Pentapetalae</taxon>
        <taxon>rosids</taxon>
        <taxon>fabids</taxon>
        <taxon>Fabales</taxon>
        <taxon>Fabaceae</taxon>
        <taxon>Papilionoideae</taxon>
        <taxon>50 kb inversion clade</taxon>
        <taxon>NPAAA clade</taxon>
        <taxon>Hologalegina</taxon>
        <taxon>IRL clade</taxon>
        <taxon>Trifolieae</taxon>
        <taxon>Medicago</taxon>
    </lineage>
</organism>
<dbReference type="EMBL" id="KL403599">
    <property type="protein sequence ID" value="KEH15528.1"/>
    <property type="molecule type" value="Genomic_DNA"/>
</dbReference>
<gene>
    <name evidence="1" type="ORF">MTR_0875s0010</name>
</gene>
<feature type="non-terminal residue" evidence="1">
    <location>
        <position position="398"/>
    </location>
</feature>
<dbReference type="SUPFAM" id="SSF53474">
    <property type="entry name" value="alpha/beta-Hydrolases"/>
    <property type="match status" value="1"/>
</dbReference>
<reference evidence="2" key="3">
    <citation type="submission" date="2015-06" db="UniProtKB">
        <authorList>
            <consortium name="EnsemblPlants"/>
        </authorList>
    </citation>
    <scope>IDENTIFICATION</scope>
    <source>
        <strain evidence="2">cv. Jemalong A17</strain>
    </source>
</reference>
<keyword evidence="1" id="KW-0012">Acyltransferase</keyword>
<keyword evidence="1" id="KW-0808">Transferase</keyword>
<reference evidence="1 3" key="1">
    <citation type="journal article" date="2011" name="Nature">
        <title>The Medicago genome provides insight into the evolution of rhizobial symbioses.</title>
        <authorList>
            <person name="Young N.D."/>
            <person name="Debelle F."/>
            <person name="Oldroyd G.E."/>
            <person name="Geurts R."/>
            <person name="Cannon S.B."/>
            <person name="Udvardi M.K."/>
            <person name="Benedito V.A."/>
            <person name="Mayer K.F."/>
            <person name="Gouzy J."/>
            <person name="Schoof H."/>
            <person name="Van de Peer Y."/>
            <person name="Proost S."/>
            <person name="Cook D.R."/>
            <person name="Meyers B.C."/>
            <person name="Spannagl M."/>
            <person name="Cheung F."/>
            <person name="De Mita S."/>
            <person name="Krishnakumar V."/>
            <person name="Gundlach H."/>
            <person name="Zhou S."/>
            <person name="Mudge J."/>
            <person name="Bharti A.K."/>
            <person name="Murray J.D."/>
            <person name="Naoumkina M.A."/>
            <person name="Rosen B."/>
            <person name="Silverstein K.A."/>
            <person name="Tang H."/>
            <person name="Rombauts S."/>
            <person name="Zhao P.X."/>
            <person name="Zhou P."/>
            <person name="Barbe V."/>
            <person name="Bardou P."/>
            <person name="Bechner M."/>
            <person name="Bellec A."/>
            <person name="Berger A."/>
            <person name="Berges H."/>
            <person name="Bidwell S."/>
            <person name="Bisseling T."/>
            <person name="Choisne N."/>
            <person name="Couloux A."/>
            <person name="Denny R."/>
            <person name="Deshpande S."/>
            <person name="Dai X."/>
            <person name="Doyle J.J."/>
            <person name="Dudez A.M."/>
            <person name="Farmer A.D."/>
            <person name="Fouteau S."/>
            <person name="Franken C."/>
            <person name="Gibelin C."/>
            <person name="Gish J."/>
            <person name="Goldstein S."/>
            <person name="Gonzalez A.J."/>
            <person name="Green P.J."/>
            <person name="Hallab A."/>
            <person name="Hartog M."/>
            <person name="Hua A."/>
            <person name="Humphray S.J."/>
            <person name="Jeong D.H."/>
            <person name="Jing Y."/>
            <person name="Jocker A."/>
            <person name="Kenton S.M."/>
            <person name="Kim D.J."/>
            <person name="Klee K."/>
            <person name="Lai H."/>
            <person name="Lang C."/>
            <person name="Lin S."/>
            <person name="Macmil S.L."/>
            <person name="Magdelenat G."/>
            <person name="Matthews L."/>
            <person name="McCorrison J."/>
            <person name="Monaghan E.L."/>
            <person name="Mun J.H."/>
            <person name="Najar F.Z."/>
            <person name="Nicholson C."/>
            <person name="Noirot C."/>
            <person name="O'Bleness M."/>
            <person name="Paule C.R."/>
            <person name="Poulain J."/>
            <person name="Prion F."/>
            <person name="Qin B."/>
            <person name="Qu C."/>
            <person name="Retzel E.F."/>
            <person name="Riddle C."/>
            <person name="Sallet E."/>
            <person name="Samain S."/>
            <person name="Samson N."/>
            <person name="Sanders I."/>
            <person name="Saurat O."/>
            <person name="Scarpelli C."/>
            <person name="Schiex T."/>
            <person name="Segurens B."/>
            <person name="Severin A.J."/>
            <person name="Sherrier D.J."/>
            <person name="Shi R."/>
            <person name="Sims S."/>
            <person name="Singer S.R."/>
            <person name="Sinharoy S."/>
            <person name="Sterck L."/>
            <person name="Viollet A."/>
            <person name="Wang B.B."/>
            <person name="Wang K."/>
            <person name="Wang M."/>
            <person name="Wang X."/>
            <person name="Warfsmann J."/>
            <person name="Weissenbach J."/>
            <person name="White D.D."/>
            <person name="White J.D."/>
            <person name="Wiley G.B."/>
            <person name="Wincker P."/>
            <person name="Xing Y."/>
            <person name="Yang L."/>
            <person name="Yao Z."/>
            <person name="Ying F."/>
            <person name="Zhai J."/>
            <person name="Zhou L."/>
            <person name="Zuber A."/>
            <person name="Denarie J."/>
            <person name="Dixon R.A."/>
            <person name="May G.D."/>
            <person name="Schwartz D.C."/>
            <person name="Rogers J."/>
            <person name="Quetier F."/>
            <person name="Town C.D."/>
            <person name="Roe B.A."/>
        </authorList>
    </citation>
    <scope>NUCLEOTIDE SEQUENCE [LARGE SCALE GENOMIC DNA]</scope>
    <source>
        <strain evidence="1">A17</strain>
        <strain evidence="2 3">cv. Jemalong A17</strain>
    </source>
</reference>
<accession>A0A072TER8</accession>
<dbReference type="Proteomes" id="UP000002051">
    <property type="component" value="Unassembled WGS sequence"/>
</dbReference>
<dbReference type="GO" id="GO:0006629">
    <property type="term" value="P:lipid metabolic process"/>
    <property type="evidence" value="ECO:0000318"/>
    <property type="project" value="GO_Central"/>
</dbReference>
<dbReference type="Gene3D" id="3.40.50.1820">
    <property type="entry name" value="alpha/beta hydrolase"/>
    <property type="match status" value="1"/>
</dbReference>
<name>A0A072TER8_MEDTR</name>